<evidence type="ECO:0000256" key="2">
    <source>
        <dbReference type="SAM" id="Phobius"/>
    </source>
</evidence>
<evidence type="ECO:0000259" key="3">
    <source>
        <dbReference type="Pfam" id="PF20152"/>
    </source>
</evidence>
<feature type="compositionally biased region" description="Basic and acidic residues" evidence="1">
    <location>
        <begin position="118"/>
        <end position="129"/>
    </location>
</feature>
<name>F8PEH4_SERL9</name>
<dbReference type="OrthoDB" id="2792702at2759"/>
<keyword evidence="2" id="KW-0472">Membrane</keyword>
<protein>
    <recommendedName>
        <fullName evidence="3">DUF6534 domain-containing protein</fullName>
    </recommendedName>
</protein>
<dbReference type="Pfam" id="PF20152">
    <property type="entry name" value="DUF6534"/>
    <property type="match status" value="1"/>
</dbReference>
<dbReference type="Proteomes" id="UP000008064">
    <property type="component" value="Unassembled WGS sequence"/>
</dbReference>
<feature type="domain" description="DUF6534" evidence="3">
    <location>
        <begin position="1"/>
        <end position="76"/>
    </location>
</feature>
<sequence>MWYFLDSVGRGFRKTDGTIKSLKFLVLNRGLLLVSTQGILLIIWIVDMESWYWLPFHMNTVNIYVNTTLVMLNERTNIREKERENGIMSLKLATRNQFSLRFTPMDALSRPATAQDSEADKSELHKQGDSELYCAPESEVSGFDLTTNRRGYSRGGLDLPSPHGNEEIVATPIDF</sequence>
<accession>F8PEH4</accession>
<feature type="region of interest" description="Disordered" evidence="1">
    <location>
        <begin position="109"/>
        <end position="131"/>
    </location>
</feature>
<dbReference type="RefSeq" id="XP_007324786.1">
    <property type="nucleotide sequence ID" value="XM_007324724.1"/>
</dbReference>
<dbReference type="EMBL" id="GL945448">
    <property type="protein sequence ID" value="EGO18506.1"/>
    <property type="molecule type" value="Genomic_DNA"/>
</dbReference>
<keyword evidence="2" id="KW-1133">Transmembrane helix</keyword>
<feature type="region of interest" description="Disordered" evidence="1">
    <location>
        <begin position="154"/>
        <end position="175"/>
    </location>
</feature>
<evidence type="ECO:0000313" key="4">
    <source>
        <dbReference type="EMBL" id="EGO18506.1"/>
    </source>
</evidence>
<dbReference type="InterPro" id="IPR045339">
    <property type="entry name" value="DUF6534"/>
</dbReference>
<proteinExistence type="predicted"/>
<dbReference type="GeneID" id="18821631"/>
<gene>
    <name evidence="4" type="ORF">SERLADRAFT_481078</name>
</gene>
<reference evidence="4" key="1">
    <citation type="submission" date="2011-04" db="EMBL/GenBank/DDBJ databases">
        <title>Evolution of plant cell wall degrading machinery underlies the functional diversity of forest fungi.</title>
        <authorList>
            <consortium name="US DOE Joint Genome Institute (JGI-PGF)"/>
            <person name="Eastwood D.C."/>
            <person name="Floudas D."/>
            <person name="Binder M."/>
            <person name="Majcherczyk A."/>
            <person name="Schneider P."/>
            <person name="Aerts A."/>
            <person name="Asiegbu F.O."/>
            <person name="Baker S.E."/>
            <person name="Barry K."/>
            <person name="Bendiksby M."/>
            <person name="Blumentritt M."/>
            <person name="Coutinho P.M."/>
            <person name="Cullen D."/>
            <person name="Cullen D."/>
            <person name="Gathman A."/>
            <person name="Goodell B."/>
            <person name="Henrissat B."/>
            <person name="Ihrmark K."/>
            <person name="Kauserud H."/>
            <person name="Kohler A."/>
            <person name="LaButti K."/>
            <person name="Lapidus A."/>
            <person name="Lavin J.L."/>
            <person name="Lee Y.-H."/>
            <person name="Lindquist E."/>
            <person name="Lilly W."/>
            <person name="Lucas S."/>
            <person name="Morin E."/>
            <person name="Murat C."/>
            <person name="Oguiza J.A."/>
            <person name="Park J."/>
            <person name="Pisabarro A.G."/>
            <person name="Riley R."/>
            <person name="Rosling A."/>
            <person name="Salamov A."/>
            <person name="Schmidt O."/>
            <person name="Schmutz J."/>
            <person name="Skrede I."/>
            <person name="Stenlid J."/>
            <person name="Wiebenga A."/>
            <person name="Xie X."/>
            <person name="Kues U."/>
            <person name="Hibbett D.S."/>
            <person name="Hoffmeister D."/>
            <person name="Hogberg N."/>
            <person name="Martin F."/>
            <person name="Grigoriev I.V."/>
            <person name="Watkinson S.C."/>
        </authorList>
    </citation>
    <scope>NUCLEOTIDE SEQUENCE</scope>
    <source>
        <strain evidence="4">S7.9</strain>
    </source>
</reference>
<feature type="transmembrane region" description="Helical" evidence="2">
    <location>
        <begin position="52"/>
        <end position="72"/>
    </location>
</feature>
<keyword evidence="2" id="KW-0812">Transmembrane</keyword>
<dbReference type="AlphaFoldDB" id="F8PEH4"/>
<dbReference type="HOGENOM" id="CLU_1533477_0_0_1"/>
<feature type="non-terminal residue" evidence="4">
    <location>
        <position position="1"/>
    </location>
</feature>
<dbReference type="KEGG" id="sla:SERLADRAFT_481078"/>
<feature type="transmembrane region" description="Helical" evidence="2">
    <location>
        <begin position="21"/>
        <end position="46"/>
    </location>
</feature>
<organism>
    <name type="scientific">Serpula lacrymans var. lacrymans (strain S7.9)</name>
    <name type="common">Dry rot fungus</name>
    <dbReference type="NCBI Taxonomy" id="578457"/>
    <lineage>
        <taxon>Eukaryota</taxon>
        <taxon>Fungi</taxon>
        <taxon>Dikarya</taxon>
        <taxon>Basidiomycota</taxon>
        <taxon>Agaricomycotina</taxon>
        <taxon>Agaricomycetes</taxon>
        <taxon>Agaricomycetidae</taxon>
        <taxon>Boletales</taxon>
        <taxon>Coniophorineae</taxon>
        <taxon>Serpulaceae</taxon>
        <taxon>Serpula</taxon>
    </lineage>
</organism>
<evidence type="ECO:0000256" key="1">
    <source>
        <dbReference type="SAM" id="MobiDB-lite"/>
    </source>
</evidence>